<feature type="compositionally biased region" description="Basic residues" evidence="1">
    <location>
        <begin position="277"/>
        <end position="287"/>
    </location>
</feature>
<feature type="compositionally biased region" description="Basic residues" evidence="1">
    <location>
        <begin position="137"/>
        <end position="163"/>
    </location>
</feature>
<feature type="compositionally biased region" description="Basic and acidic residues" evidence="1">
    <location>
        <begin position="60"/>
        <end position="95"/>
    </location>
</feature>
<dbReference type="EMBL" id="FLQR01000009">
    <property type="protein sequence ID" value="SBS73876.1"/>
    <property type="molecule type" value="Genomic_DNA"/>
</dbReference>
<feature type="compositionally biased region" description="Basic and acidic residues" evidence="1">
    <location>
        <begin position="288"/>
        <end position="303"/>
    </location>
</feature>
<feature type="compositionally biased region" description="Basic and acidic residues" evidence="1">
    <location>
        <begin position="29"/>
        <end position="40"/>
    </location>
</feature>
<feature type="compositionally biased region" description="Gly residues" evidence="1">
    <location>
        <begin position="105"/>
        <end position="118"/>
    </location>
</feature>
<proteinExistence type="predicted"/>
<feature type="compositionally biased region" description="Basic and acidic residues" evidence="1">
    <location>
        <begin position="182"/>
        <end position="201"/>
    </location>
</feature>
<protein>
    <submittedName>
        <fullName evidence="2">Putative Uncharacterized 50.6 kDa protein in the 5'region of gyrA and gyrB</fullName>
    </submittedName>
</protein>
<feature type="compositionally biased region" description="Basic residues" evidence="1">
    <location>
        <begin position="311"/>
        <end position="321"/>
    </location>
</feature>
<name>A0A1Y5P584_9MICO</name>
<feature type="compositionally biased region" description="Basic residues" evidence="1">
    <location>
        <begin position="353"/>
        <end position="370"/>
    </location>
</feature>
<accession>A0A1Y5P584</accession>
<feature type="compositionally biased region" description="Basic residues" evidence="1">
    <location>
        <begin position="202"/>
        <end position="216"/>
    </location>
</feature>
<sequence length="428" mass="48262">MDRRLPAARSALRHPHRRHDVRLPVGVRAARDRQPRGDGVRRRRRRHRDRRDPRGRRGRRDGPSRPDRAGAGRHGDAAGSGEVRRRSGCDPDRGRLRSRARAGLRRGGPGTRRGGVQLGGDRRRHGRAVPRGDRRRPIGWRYAPRPRFRRRRRPPQRPQHRRSRGLDRLRRPALGGARTQRGRQDDHSAAGRDPHPPDVRRRHDPRRAAGPHRRVRAASPDRLRLVGDGQADPAGGDGAGCRAHGRVLGARPLARGLRDDRRAPRASRPGRVEARAPRRAHVRHPVRRRAEAGPDRPFRHDRPGAAAPGRAGRKPRPRRARGAPGSPRRLRADADDARHDHGDPPRRGGAGRLHARPAAPRRRDRRRRAHRGDAHGGEPHGDVRRGDRALRGRRTLRRARRILNLIESLFGAFAPQTLTVLAKSRTPG</sequence>
<reference evidence="2" key="1">
    <citation type="submission" date="2016-03" db="EMBL/GenBank/DDBJ databases">
        <authorList>
            <person name="Ploux O."/>
        </authorList>
    </citation>
    <scope>NUCLEOTIDE SEQUENCE</scope>
    <source>
        <strain evidence="2">UC1</strain>
    </source>
</reference>
<evidence type="ECO:0000256" key="1">
    <source>
        <dbReference type="SAM" id="MobiDB-lite"/>
    </source>
</evidence>
<feature type="compositionally biased region" description="Basic residues" evidence="1">
    <location>
        <begin position="41"/>
        <end position="59"/>
    </location>
</feature>
<gene>
    <name evidence="2" type="ORF">MIPYR_50056</name>
</gene>
<feature type="compositionally biased region" description="Basic and acidic residues" evidence="1">
    <location>
        <begin position="330"/>
        <end position="346"/>
    </location>
</feature>
<feature type="region of interest" description="Disordered" evidence="1">
    <location>
        <begin position="1"/>
        <end position="389"/>
    </location>
</feature>
<dbReference type="AlphaFoldDB" id="A0A1Y5P584"/>
<feature type="compositionally biased region" description="Basic residues" evidence="1">
    <location>
        <begin position="11"/>
        <end position="20"/>
    </location>
</feature>
<organism evidence="2">
    <name type="scientific">uncultured Microbacterium sp</name>
    <dbReference type="NCBI Taxonomy" id="191216"/>
    <lineage>
        <taxon>Bacteria</taxon>
        <taxon>Bacillati</taxon>
        <taxon>Actinomycetota</taxon>
        <taxon>Actinomycetes</taxon>
        <taxon>Micrococcales</taxon>
        <taxon>Microbacteriaceae</taxon>
        <taxon>Microbacterium</taxon>
        <taxon>environmental samples</taxon>
    </lineage>
</organism>
<feature type="compositionally biased region" description="Basic and acidic residues" evidence="1">
    <location>
        <begin position="371"/>
        <end position="389"/>
    </location>
</feature>
<evidence type="ECO:0000313" key="2">
    <source>
        <dbReference type="EMBL" id="SBS73876.1"/>
    </source>
</evidence>